<sequence>MNLAKRFILLFFCGTNFLLAQKSLSYNDKLFATAKVWGFLKYYHPNVAKGKFDWDEQLFEVLPLIEKAKTKEEFSKICIDWIESLGKINNCSKCLKLSKQDYFDKNFDLSWMRDGLLISNELHAKLKFIEDNRALGKQYYVSVGKGAQNIKIENEKVYEDFTWDNRDLRMLTLFRYWNNIEYFFPYKYQMEEDWDEVLKEMIPKFLNVNSELDYHLSLLELVVKIDDSHAGFFTEITKEYFGKKYIPAYYKIIDDKAVVLGFYNDSLALLNDIQVGDVFTKVNGKSIYRIINDNDKYIHGSNQATKLRNNNYSIFNGSTDSVEVEYFRNNKLQSKKVGRYFFEDFNYKRPVKDKWRILENNIGYVNMGSLERMDVSRMMDSLKNTKAIIFDIRNYPKNTLYSIISYLNSEPQEFVNFTKPVLNYPSRYIYEKYMKVGGPKGLKYTNKVVLLVNEFTQSHGEFTAMCLQTGDQVITIGSQTAGADGNVSKMELPGGLSTWISGIGVFYPDGTETQRNGIKLNYEVKPTISGILEGRDEVLEMAIQHIESNN</sequence>
<keyword evidence="2" id="KW-0378">Hydrolase</keyword>
<dbReference type="SUPFAM" id="SSF52096">
    <property type="entry name" value="ClpP/crotonase"/>
    <property type="match status" value="1"/>
</dbReference>
<gene>
    <name evidence="2" type="ORF">SAMN03080594_101817</name>
</gene>
<dbReference type="Gene3D" id="3.90.226.10">
    <property type="entry name" value="2-enoyl-CoA Hydratase, Chain A, domain 1"/>
    <property type="match status" value="1"/>
</dbReference>
<dbReference type="Pfam" id="PF03572">
    <property type="entry name" value="Peptidase_S41"/>
    <property type="match status" value="1"/>
</dbReference>
<dbReference type="AlphaFoldDB" id="A0A1M4V2F9"/>
<dbReference type="OrthoDB" id="5379939at2"/>
<organism evidence="2 3">
    <name type="scientific">Arenibacter palladensis</name>
    <dbReference type="NCBI Taxonomy" id="237373"/>
    <lineage>
        <taxon>Bacteria</taxon>
        <taxon>Pseudomonadati</taxon>
        <taxon>Bacteroidota</taxon>
        <taxon>Flavobacteriia</taxon>
        <taxon>Flavobacteriales</taxon>
        <taxon>Flavobacteriaceae</taxon>
        <taxon>Arenibacter</taxon>
    </lineage>
</organism>
<dbReference type="SMART" id="SM00245">
    <property type="entry name" value="TSPc"/>
    <property type="match status" value="1"/>
</dbReference>
<dbReference type="Gene3D" id="2.30.42.10">
    <property type="match status" value="1"/>
</dbReference>
<dbReference type="GO" id="GO:0007165">
    <property type="term" value="P:signal transduction"/>
    <property type="evidence" value="ECO:0007669"/>
    <property type="project" value="TreeGrafter"/>
</dbReference>
<feature type="domain" description="Tail specific protease" evidence="1">
    <location>
        <begin position="330"/>
        <end position="525"/>
    </location>
</feature>
<name>A0A1M4V2F9_9FLAO</name>
<dbReference type="InterPro" id="IPR036034">
    <property type="entry name" value="PDZ_sf"/>
</dbReference>
<protein>
    <submittedName>
        <fullName evidence="2">C-terminal processing protease CtpA/Prc, contains a PDZ domain</fullName>
    </submittedName>
</protein>
<dbReference type="CDD" id="cd07562">
    <property type="entry name" value="Peptidase_S41_TRI"/>
    <property type="match status" value="1"/>
</dbReference>
<accession>A0A1M4V2F9</accession>
<keyword evidence="2" id="KW-0645">Protease</keyword>
<dbReference type="RefSeq" id="WP_072860406.1">
    <property type="nucleotide sequence ID" value="NZ_FQUX01000001.1"/>
</dbReference>
<dbReference type="InterPro" id="IPR005151">
    <property type="entry name" value="Tail-specific_protease"/>
</dbReference>
<proteinExistence type="predicted"/>
<dbReference type="EMBL" id="FQUX01000001">
    <property type="protein sequence ID" value="SHE63068.1"/>
    <property type="molecule type" value="Genomic_DNA"/>
</dbReference>
<dbReference type="GO" id="GO:0006508">
    <property type="term" value="P:proteolysis"/>
    <property type="evidence" value="ECO:0007669"/>
    <property type="project" value="UniProtKB-KW"/>
</dbReference>
<dbReference type="GO" id="GO:0008236">
    <property type="term" value="F:serine-type peptidase activity"/>
    <property type="evidence" value="ECO:0007669"/>
    <property type="project" value="InterPro"/>
</dbReference>
<dbReference type="GO" id="GO:0004175">
    <property type="term" value="F:endopeptidase activity"/>
    <property type="evidence" value="ECO:0007669"/>
    <property type="project" value="TreeGrafter"/>
</dbReference>
<dbReference type="InterPro" id="IPR029045">
    <property type="entry name" value="ClpP/crotonase-like_dom_sf"/>
</dbReference>
<dbReference type="GO" id="GO:0030288">
    <property type="term" value="C:outer membrane-bounded periplasmic space"/>
    <property type="evidence" value="ECO:0007669"/>
    <property type="project" value="TreeGrafter"/>
</dbReference>
<dbReference type="PANTHER" id="PTHR32060:SF30">
    <property type="entry name" value="CARBOXY-TERMINAL PROCESSING PROTEASE CTPA"/>
    <property type="match status" value="1"/>
</dbReference>
<dbReference type="Proteomes" id="UP000184406">
    <property type="component" value="Unassembled WGS sequence"/>
</dbReference>
<keyword evidence="3" id="KW-1185">Reference proteome</keyword>
<evidence type="ECO:0000259" key="1">
    <source>
        <dbReference type="SMART" id="SM00245"/>
    </source>
</evidence>
<dbReference type="PANTHER" id="PTHR32060">
    <property type="entry name" value="TAIL-SPECIFIC PROTEASE"/>
    <property type="match status" value="1"/>
</dbReference>
<reference evidence="3" key="1">
    <citation type="submission" date="2016-11" db="EMBL/GenBank/DDBJ databases">
        <authorList>
            <person name="Varghese N."/>
            <person name="Submissions S."/>
        </authorList>
    </citation>
    <scope>NUCLEOTIDE SEQUENCE [LARGE SCALE GENOMIC DNA]</scope>
    <source>
        <strain evidence="3">DSM 17539</strain>
    </source>
</reference>
<evidence type="ECO:0000313" key="3">
    <source>
        <dbReference type="Proteomes" id="UP000184406"/>
    </source>
</evidence>
<dbReference type="Gene3D" id="3.30.750.44">
    <property type="match status" value="1"/>
</dbReference>
<evidence type="ECO:0000313" key="2">
    <source>
        <dbReference type="EMBL" id="SHE63068.1"/>
    </source>
</evidence>